<dbReference type="EMBL" id="CP099547">
    <property type="protein sequence ID" value="USR79840.1"/>
    <property type="molecule type" value="Genomic_DNA"/>
</dbReference>
<name>A0ABY5AIM9_9ACTO</name>
<dbReference type="PROSITE" id="PS51257">
    <property type="entry name" value="PROKAR_LIPOPROTEIN"/>
    <property type="match status" value="1"/>
</dbReference>
<feature type="transmembrane region" description="Helical" evidence="1">
    <location>
        <begin position="35"/>
        <end position="62"/>
    </location>
</feature>
<keyword evidence="1" id="KW-0472">Membrane</keyword>
<dbReference type="RefSeq" id="WP_252673699.1">
    <property type="nucleotide sequence ID" value="NZ_CP099547.1"/>
</dbReference>
<evidence type="ECO:0000313" key="2">
    <source>
        <dbReference type="EMBL" id="USR79840.1"/>
    </source>
</evidence>
<keyword evidence="3" id="KW-1185">Reference proteome</keyword>
<keyword evidence="1" id="KW-1133">Transmembrane helix</keyword>
<proteinExistence type="predicted"/>
<organism evidence="2 3">
    <name type="scientific">Arcanobacterium pinnipediorum</name>
    <dbReference type="NCBI Taxonomy" id="1503041"/>
    <lineage>
        <taxon>Bacteria</taxon>
        <taxon>Bacillati</taxon>
        <taxon>Actinomycetota</taxon>
        <taxon>Actinomycetes</taxon>
        <taxon>Actinomycetales</taxon>
        <taxon>Actinomycetaceae</taxon>
        <taxon>Arcanobacterium</taxon>
    </lineage>
</organism>
<gene>
    <name evidence="2" type="ORF">NG665_02320</name>
</gene>
<reference evidence="2" key="1">
    <citation type="submission" date="2022-06" db="EMBL/GenBank/DDBJ databases">
        <title>Complete Genome Sequence of Arcanobacterium pinnipediorum strain DSM 28752 isolated from a harbour seal.</title>
        <authorList>
            <person name="Borowiak M."/>
            <person name="Kreitlow A."/>
            <person name="Alssahen M."/>
            <person name="Malorny B."/>
            <person name="Laemmler C."/>
            <person name="Prenger-Berninghoff E."/>
            <person name="Siebert U."/>
            <person name="Ploetz M."/>
            <person name="Abdulmawjood A."/>
        </authorList>
    </citation>
    <scope>NUCLEOTIDE SEQUENCE</scope>
    <source>
        <strain evidence="2">DSM 28752</strain>
    </source>
</reference>
<keyword evidence="1" id="KW-0812">Transmembrane</keyword>
<sequence length="74" mass="8253">MSQPRAASRSFKIAGAFFLLAIACIAFVYDMPRSALAVTGMLFIISAIIGYAFVFQGIYRLVEQLVTRRMKSKK</sequence>
<protein>
    <submittedName>
        <fullName evidence="2">Uncharacterized protein</fullName>
    </submittedName>
</protein>
<feature type="transmembrane region" description="Helical" evidence="1">
    <location>
        <begin position="12"/>
        <end position="29"/>
    </location>
</feature>
<dbReference type="Proteomes" id="UP001056109">
    <property type="component" value="Chromosome"/>
</dbReference>
<accession>A0ABY5AIM9</accession>
<evidence type="ECO:0000256" key="1">
    <source>
        <dbReference type="SAM" id="Phobius"/>
    </source>
</evidence>
<evidence type="ECO:0000313" key="3">
    <source>
        <dbReference type="Proteomes" id="UP001056109"/>
    </source>
</evidence>